<sequence>MVQTEDCILKYDLEYHAALDFIAGTMVGENCRLLRVSRIIGEHERNMLSFDILNTVTCWRKLALQLRNSSQHLLLARSTISQLQTMFHSIYRDLRISQSKTRILQAKVAGMANPHGPVASSGSASFHLHQGIKDTETEGQHLTHAVDYPHHKKRQDDFEVHANCLLKQPSCHVLEQRRVQSNSAIEKRIQDNNQFEDPEIKQSGRVENSHSGFYPRLLRPPGESCAVQQESTDDMEPQDSVPLQSRIVIATPGAVRAGIVCGIDSVALGNKSSFSVTPFLGRSDSHGKIPSLTSDDSADSSTSQPPGIWMRKPTFRATDINSRSDVHVGSSAYSGRTGQIGERNITGKRDETLLSSQKTQRTRVSRLEPINGGQLCDGFNQGGIIVKKQRVFKLKRGTNLVDPGVDGIGDTAQPQYAADRRVAPVQFSPLKRARHKYREQ</sequence>
<dbReference type="EMBL" id="JALBCA010000171">
    <property type="protein sequence ID" value="KAI2381807.1"/>
    <property type="molecule type" value="Genomic_DNA"/>
</dbReference>
<proteinExistence type="predicted"/>
<comment type="caution">
    <text evidence="1">The sequence shown here is derived from an EMBL/GenBank/DDBJ whole genome shotgun (WGS) entry which is preliminary data.</text>
</comment>
<name>A0ACB8UN71_9EURO</name>
<reference evidence="1" key="1">
    <citation type="journal article" date="2022" name="bioRxiv">
        <title>Population genetic analysis of Ophidiomyces ophidiicola, the causative agent of snake fungal disease, indicates recent introductions to the USA.</title>
        <authorList>
            <person name="Ladner J.T."/>
            <person name="Palmer J.M."/>
            <person name="Ettinger C.L."/>
            <person name="Stajich J.E."/>
            <person name="Farrell T.M."/>
            <person name="Glorioso B.M."/>
            <person name="Lawson B."/>
            <person name="Price S.J."/>
            <person name="Stengle A.G."/>
            <person name="Grear D.A."/>
            <person name="Lorch J.M."/>
        </authorList>
    </citation>
    <scope>NUCLEOTIDE SEQUENCE</scope>
    <source>
        <strain evidence="1">NWHC 24266-5</strain>
    </source>
</reference>
<protein>
    <submittedName>
        <fullName evidence="1">Uncharacterized protein</fullName>
    </submittedName>
</protein>
<gene>
    <name evidence="1" type="ORF">LOY88_006570</name>
</gene>
<accession>A0ACB8UN71</accession>
<organism evidence="1">
    <name type="scientific">Ophidiomyces ophidiicola</name>
    <dbReference type="NCBI Taxonomy" id="1387563"/>
    <lineage>
        <taxon>Eukaryota</taxon>
        <taxon>Fungi</taxon>
        <taxon>Dikarya</taxon>
        <taxon>Ascomycota</taxon>
        <taxon>Pezizomycotina</taxon>
        <taxon>Eurotiomycetes</taxon>
        <taxon>Eurotiomycetidae</taxon>
        <taxon>Onygenales</taxon>
        <taxon>Onygenaceae</taxon>
        <taxon>Ophidiomyces</taxon>
    </lineage>
</organism>
<evidence type="ECO:0000313" key="1">
    <source>
        <dbReference type="EMBL" id="KAI2381807.1"/>
    </source>
</evidence>